<dbReference type="RefSeq" id="XP_039131975.1">
    <property type="nucleotide sequence ID" value="XM_039276041.1"/>
</dbReference>
<evidence type="ECO:0000259" key="6">
    <source>
        <dbReference type="PROSITE" id="PS50089"/>
    </source>
</evidence>
<feature type="transmembrane region" description="Helical" evidence="5">
    <location>
        <begin position="95"/>
        <end position="114"/>
    </location>
</feature>
<proteinExistence type="predicted"/>
<evidence type="ECO:0000256" key="4">
    <source>
        <dbReference type="PROSITE-ProRule" id="PRU00175"/>
    </source>
</evidence>
<evidence type="ECO:0000256" key="3">
    <source>
        <dbReference type="ARBA" id="ARBA00022833"/>
    </source>
</evidence>
<dbReference type="SUPFAM" id="SSF57850">
    <property type="entry name" value="RING/U-box"/>
    <property type="match status" value="1"/>
</dbReference>
<evidence type="ECO:0000256" key="1">
    <source>
        <dbReference type="ARBA" id="ARBA00022723"/>
    </source>
</evidence>
<feature type="transmembrane region" description="Helical" evidence="5">
    <location>
        <begin position="126"/>
        <end position="148"/>
    </location>
</feature>
<dbReference type="InterPro" id="IPR013083">
    <property type="entry name" value="Znf_RING/FYVE/PHD"/>
</dbReference>
<keyword evidence="5" id="KW-0812">Transmembrane</keyword>
<dbReference type="PANTHER" id="PTHR15315:SF102">
    <property type="entry name" value="RING-TYPE DOMAIN-CONTAINING PROTEIN"/>
    <property type="match status" value="1"/>
</dbReference>
<keyword evidence="3" id="KW-0862">Zinc</keyword>
<dbReference type="PROSITE" id="PS50089">
    <property type="entry name" value="ZF_RING_2"/>
    <property type="match status" value="1"/>
</dbReference>
<feature type="domain" description="RING-type" evidence="6">
    <location>
        <begin position="207"/>
        <end position="245"/>
    </location>
</feature>
<evidence type="ECO:0000313" key="7">
    <source>
        <dbReference type="Proteomes" id="UP001515500"/>
    </source>
</evidence>
<dbReference type="PROSITE" id="PS00518">
    <property type="entry name" value="ZF_RING_1"/>
    <property type="match status" value="1"/>
</dbReference>
<dbReference type="GeneID" id="120268764"/>
<accession>A0AB40BYL9</accession>
<dbReference type="GO" id="GO:0061630">
    <property type="term" value="F:ubiquitin protein ligase activity"/>
    <property type="evidence" value="ECO:0007669"/>
    <property type="project" value="TreeGrafter"/>
</dbReference>
<dbReference type="GO" id="GO:0008270">
    <property type="term" value="F:zinc ion binding"/>
    <property type="evidence" value="ECO:0007669"/>
    <property type="project" value="UniProtKB-KW"/>
</dbReference>
<keyword evidence="1" id="KW-0479">Metal-binding</keyword>
<dbReference type="InterPro" id="IPR017907">
    <property type="entry name" value="Znf_RING_CS"/>
</dbReference>
<dbReference type="Pfam" id="PF13920">
    <property type="entry name" value="zf-C3HC4_3"/>
    <property type="match status" value="1"/>
</dbReference>
<dbReference type="Proteomes" id="UP001515500">
    <property type="component" value="Chromosome 9"/>
</dbReference>
<evidence type="ECO:0000256" key="2">
    <source>
        <dbReference type="ARBA" id="ARBA00022771"/>
    </source>
</evidence>
<dbReference type="PANTHER" id="PTHR15315">
    <property type="entry name" value="RING FINGER PROTEIN 41, 151"/>
    <property type="match status" value="1"/>
</dbReference>
<gene>
    <name evidence="8" type="primary">LOC120268764</name>
</gene>
<keyword evidence="5" id="KW-0472">Membrane</keyword>
<keyword evidence="7" id="KW-1185">Reference proteome</keyword>
<dbReference type="Gene3D" id="3.30.40.10">
    <property type="entry name" value="Zinc/RING finger domain, C3HC4 (zinc finger)"/>
    <property type="match status" value="1"/>
</dbReference>
<evidence type="ECO:0000256" key="5">
    <source>
        <dbReference type="SAM" id="Phobius"/>
    </source>
</evidence>
<keyword evidence="5" id="KW-1133">Transmembrane helix</keyword>
<name>A0AB40BYL9_DIOCR</name>
<dbReference type="GO" id="GO:0016567">
    <property type="term" value="P:protein ubiquitination"/>
    <property type="evidence" value="ECO:0007669"/>
    <property type="project" value="TreeGrafter"/>
</dbReference>
<dbReference type="AlphaFoldDB" id="A0AB40BYL9"/>
<dbReference type="InterPro" id="IPR001841">
    <property type="entry name" value="Znf_RING"/>
</dbReference>
<reference evidence="8" key="1">
    <citation type="submission" date="2025-08" db="UniProtKB">
        <authorList>
            <consortium name="RefSeq"/>
        </authorList>
    </citation>
    <scope>IDENTIFICATION</scope>
</reference>
<evidence type="ECO:0000313" key="8">
    <source>
        <dbReference type="RefSeq" id="XP_039131975.1"/>
    </source>
</evidence>
<keyword evidence="2 4" id="KW-0863">Zinc-finger</keyword>
<organism evidence="7 8">
    <name type="scientific">Dioscorea cayennensis subsp. rotundata</name>
    <name type="common">White Guinea yam</name>
    <name type="synonym">Dioscorea rotundata</name>
    <dbReference type="NCBI Taxonomy" id="55577"/>
    <lineage>
        <taxon>Eukaryota</taxon>
        <taxon>Viridiplantae</taxon>
        <taxon>Streptophyta</taxon>
        <taxon>Embryophyta</taxon>
        <taxon>Tracheophyta</taxon>
        <taxon>Spermatophyta</taxon>
        <taxon>Magnoliopsida</taxon>
        <taxon>Liliopsida</taxon>
        <taxon>Dioscoreales</taxon>
        <taxon>Dioscoreaceae</taxon>
        <taxon>Dioscorea</taxon>
    </lineage>
</organism>
<sequence length="303" mass="35206">MRKSKFKTSLKSLEADIRRANTLASGYPREEDGAYIQMRLSYNLVAGLFPSFVQKTDTQLTGALGLIRVLIYKVFVDGKTTVYVHERKASIKQFYGMYVCFSYYSMSMPISTQLCKYLSVYLVHYIYIYIYILKFAVQVGIPNLSYYLGSCQMAKGIIFPSLMQLQGGLTTSEQRKQREMYLKKYRKVDETEENKLSEVDMKREKECGICMEPKAKIALPTCMHTMCMKCYQDWQSRSRSCPFCRIDLQIVRPSDLWIYIDKHDAVDMAMITKQNTNRLFVFTDKLPLIVPDPILLSHNSHAR</sequence>
<protein>
    <submittedName>
        <fullName evidence="8">E3 ubiquitin-protein ligase AIRP2-like isoform X1</fullName>
    </submittedName>
</protein>
<dbReference type="SMART" id="SM00184">
    <property type="entry name" value="RING"/>
    <property type="match status" value="1"/>
</dbReference>